<dbReference type="InterPro" id="IPR018289">
    <property type="entry name" value="MULE_transposase_dom"/>
</dbReference>
<dbReference type="EMBL" id="MCOG01000003">
    <property type="protein sequence ID" value="ORY85843.1"/>
    <property type="molecule type" value="Genomic_DNA"/>
</dbReference>
<keyword evidence="4" id="KW-1185">Reference proteome</keyword>
<organism evidence="2 4">
    <name type="scientific">Neocallimastix californiae</name>
    <dbReference type="NCBI Taxonomy" id="1754190"/>
    <lineage>
        <taxon>Eukaryota</taxon>
        <taxon>Fungi</taxon>
        <taxon>Fungi incertae sedis</taxon>
        <taxon>Chytridiomycota</taxon>
        <taxon>Chytridiomycota incertae sedis</taxon>
        <taxon>Neocallimastigomycetes</taxon>
        <taxon>Neocallimastigales</taxon>
        <taxon>Neocallimastigaceae</taxon>
        <taxon>Neocallimastix</taxon>
    </lineage>
</organism>
<evidence type="ECO:0000313" key="3">
    <source>
        <dbReference type="EMBL" id="ORY85843.1"/>
    </source>
</evidence>
<dbReference type="EMBL" id="MCOG01000484">
    <property type="protein sequence ID" value="ORY02868.1"/>
    <property type="molecule type" value="Genomic_DNA"/>
</dbReference>
<dbReference type="Proteomes" id="UP000193920">
    <property type="component" value="Unassembled WGS sequence"/>
</dbReference>
<dbReference type="AlphaFoldDB" id="A0A1Y1YXV2"/>
<evidence type="ECO:0000313" key="4">
    <source>
        <dbReference type="Proteomes" id="UP000193920"/>
    </source>
</evidence>
<dbReference type="Pfam" id="PF10551">
    <property type="entry name" value="MULE"/>
    <property type="match status" value="1"/>
</dbReference>
<accession>A0A1Y1YXV2</accession>
<dbReference type="STRING" id="1754190.A0A1Y1YXV2"/>
<reference evidence="2 4" key="1">
    <citation type="submission" date="2016-08" db="EMBL/GenBank/DDBJ databases">
        <title>A Parts List for Fungal Cellulosomes Revealed by Comparative Genomics.</title>
        <authorList>
            <consortium name="DOE Joint Genome Institute"/>
            <person name="Haitjema C.H."/>
            <person name="Gilmore S.P."/>
            <person name="Henske J.K."/>
            <person name="Solomon K.V."/>
            <person name="De Groot R."/>
            <person name="Kuo A."/>
            <person name="Mondo S.J."/>
            <person name="Salamov A.A."/>
            <person name="Labutti K."/>
            <person name="Zhao Z."/>
            <person name="Chiniquy J."/>
            <person name="Barry K."/>
            <person name="Brewer H.M."/>
            <person name="Purvine S.O."/>
            <person name="Wright A.T."/>
            <person name="Boxma B."/>
            <person name="Van Alen T."/>
            <person name="Hackstein J.H."/>
            <person name="Baker S.E."/>
            <person name="Grigoriev I.V."/>
            <person name="O'Malley M.A."/>
        </authorList>
    </citation>
    <scope>NUCLEOTIDE SEQUENCE [LARGE SCALE GENOMIC DNA]</scope>
    <source>
        <strain evidence="2 4">G1</strain>
    </source>
</reference>
<dbReference type="OrthoDB" id="10029846at2759"/>
<proteinExistence type="predicted"/>
<feature type="domain" description="MULE transposase" evidence="1">
    <location>
        <begin position="27"/>
        <end position="124"/>
    </location>
</feature>
<name>A0A1Y1YXV2_9FUNG</name>
<sequence>MIFKNSNIIIFQSPFQAKLFMENKHIFADGTFLIAPTNSYQVFITRTYVTELNCFYTTSMSILKNKEQITYEILFNEIKKNIIKYNANINFSEKIFHCDFEKGISNAVENIFPNINIKYCFWHYKRLLMTKKNKLCYKEVKDHNILNTYYKAISNLCFINIEYIPDIFNKIKNTCMRYKSTCSQFLNFLDYFEKTFLNIYNIKYWNYYNNIDHITNNASESYNSYLKNLFVKKPSFYKLIYTIQFEESKSYYDYHMRIKGIWRKKSRISERVDDINILVEYYKNMEAELKNIGCSKNDIIENWFNCLIRLNNEIINFNKTK</sequence>
<evidence type="ECO:0000313" key="2">
    <source>
        <dbReference type="EMBL" id="ORY02868.1"/>
    </source>
</evidence>
<evidence type="ECO:0000259" key="1">
    <source>
        <dbReference type="Pfam" id="PF10551"/>
    </source>
</evidence>
<gene>
    <name evidence="3" type="ORF">LY90DRAFT_498949</name>
    <name evidence="2" type="ORF">LY90DRAFT_519613</name>
</gene>
<protein>
    <recommendedName>
        <fullName evidence="1">MULE transposase domain-containing protein</fullName>
    </recommendedName>
</protein>
<comment type="caution">
    <text evidence="2">The sequence shown here is derived from an EMBL/GenBank/DDBJ whole genome shotgun (WGS) entry which is preliminary data.</text>
</comment>